<dbReference type="AlphaFoldDB" id="A0A927IDF9"/>
<protein>
    <submittedName>
        <fullName evidence="1">Uncharacterized protein</fullName>
    </submittedName>
</protein>
<proteinExistence type="predicted"/>
<reference evidence="1" key="1">
    <citation type="submission" date="2020-09" db="EMBL/GenBank/DDBJ databases">
        <title>Pelagicoccus enzymogenes sp. nov. with an EPS production, isolated from marine sediment.</title>
        <authorList>
            <person name="Feng X."/>
        </authorList>
    </citation>
    <scope>NUCLEOTIDE SEQUENCE</scope>
    <source>
        <strain evidence="1">NFK12</strain>
    </source>
</reference>
<comment type="caution">
    <text evidence="1">The sequence shown here is derived from an EMBL/GenBank/DDBJ whole genome shotgun (WGS) entry which is preliminary data.</text>
</comment>
<organism evidence="1 2">
    <name type="scientific">Pelagicoccus enzymogenes</name>
    <dbReference type="NCBI Taxonomy" id="2773457"/>
    <lineage>
        <taxon>Bacteria</taxon>
        <taxon>Pseudomonadati</taxon>
        <taxon>Verrucomicrobiota</taxon>
        <taxon>Opitutia</taxon>
        <taxon>Puniceicoccales</taxon>
        <taxon>Pelagicoccaceae</taxon>
        <taxon>Pelagicoccus</taxon>
    </lineage>
</organism>
<name>A0A927IDF9_9BACT</name>
<sequence>MSLQKGGMNWGAGNFAKTIENETKRIKSFKKKKRSFRVSYIASKFAFGFR</sequence>
<dbReference type="Proteomes" id="UP000622317">
    <property type="component" value="Unassembled WGS sequence"/>
</dbReference>
<accession>A0A927IDF9</accession>
<gene>
    <name evidence="1" type="ORF">IEN85_00350</name>
</gene>
<keyword evidence="2" id="KW-1185">Reference proteome</keyword>
<evidence type="ECO:0000313" key="2">
    <source>
        <dbReference type="Proteomes" id="UP000622317"/>
    </source>
</evidence>
<dbReference type="EMBL" id="JACYFG010000002">
    <property type="protein sequence ID" value="MBD5777942.1"/>
    <property type="molecule type" value="Genomic_DNA"/>
</dbReference>
<evidence type="ECO:0000313" key="1">
    <source>
        <dbReference type="EMBL" id="MBD5777942.1"/>
    </source>
</evidence>